<reference evidence="1" key="1">
    <citation type="journal article" date="2021" name="Sci. Rep.">
        <title>Diploid genomic architecture of Nitzschia inconspicua, an elite biomass production diatom.</title>
        <authorList>
            <person name="Oliver A."/>
            <person name="Podell S."/>
            <person name="Pinowska A."/>
            <person name="Traller J.C."/>
            <person name="Smith S.R."/>
            <person name="McClure R."/>
            <person name="Beliaev A."/>
            <person name="Bohutskyi P."/>
            <person name="Hill E.A."/>
            <person name="Rabines A."/>
            <person name="Zheng H."/>
            <person name="Allen L.Z."/>
            <person name="Kuo A."/>
            <person name="Grigoriev I.V."/>
            <person name="Allen A.E."/>
            <person name="Hazlebeck D."/>
            <person name="Allen E.E."/>
        </authorList>
    </citation>
    <scope>NUCLEOTIDE SEQUENCE</scope>
    <source>
        <strain evidence="1">Hildebrandi</strain>
    </source>
</reference>
<accession>A0A9K3KP27</accession>
<evidence type="ECO:0000313" key="2">
    <source>
        <dbReference type="Proteomes" id="UP000693970"/>
    </source>
</evidence>
<name>A0A9K3KP27_9STRA</name>
<keyword evidence="2" id="KW-1185">Reference proteome</keyword>
<protein>
    <submittedName>
        <fullName evidence="1">Uncharacterized protein</fullName>
    </submittedName>
</protein>
<gene>
    <name evidence="1" type="ORF">IV203_016032</name>
</gene>
<dbReference type="Proteomes" id="UP000693970">
    <property type="component" value="Unassembled WGS sequence"/>
</dbReference>
<proteinExistence type="predicted"/>
<dbReference type="EMBL" id="JAGRRH010000020">
    <property type="protein sequence ID" value="KAG7347327.1"/>
    <property type="molecule type" value="Genomic_DNA"/>
</dbReference>
<reference evidence="1" key="2">
    <citation type="submission" date="2021-04" db="EMBL/GenBank/DDBJ databases">
        <authorList>
            <person name="Podell S."/>
        </authorList>
    </citation>
    <scope>NUCLEOTIDE SEQUENCE</scope>
    <source>
        <strain evidence="1">Hildebrandi</strain>
    </source>
</reference>
<sequence length="82" mass="9482">MPETDTQQPFDFQENSKAMYDATLAAPPFFVRWLVRSKLDAALKERNCGTVTEAIMYEACRQITPENQIDRVMEVLDKHKTT</sequence>
<evidence type="ECO:0000313" key="1">
    <source>
        <dbReference type="EMBL" id="KAG7347327.1"/>
    </source>
</evidence>
<comment type="caution">
    <text evidence="1">The sequence shown here is derived from an EMBL/GenBank/DDBJ whole genome shotgun (WGS) entry which is preliminary data.</text>
</comment>
<dbReference type="AlphaFoldDB" id="A0A9K3KP27"/>
<organism evidence="1 2">
    <name type="scientific">Nitzschia inconspicua</name>
    <dbReference type="NCBI Taxonomy" id="303405"/>
    <lineage>
        <taxon>Eukaryota</taxon>
        <taxon>Sar</taxon>
        <taxon>Stramenopiles</taxon>
        <taxon>Ochrophyta</taxon>
        <taxon>Bacillariophyta</taxon>
        <taxon>Bacillariophyceae</taxon>
        <taxon>Bacillariophycidae</taxon>
        <taxon>Bacillariales</taxon>
        <taxon>Bacillariaceae</taxon>
        <taxon>Nitzschia</taxon>
    </lineage>
</organism>